<dbReference type="RefSeq" id="WP_119011176.1">
    <property type="nucleotide sequence ID" value="NZ_BJXK01000003.1"/>
</dbReference>
<dbReference type="PANTHER" id="PTHR10799">
    <property type="entry name" value="SNF2/RAD54 HELICASE FAMILY"/>
    <property type="match status" value="1"/>
</dbReference>
<keyword evidence="2" id="KW-0347">Helicase</keyword>
<evidence type="ECO:0000259" key="4">
    <source>
        <dbReference type="PROSITE" id="PS51194"/>
    </source>
</evidence>
<evidence type="ECO:0000313" key="6">
    <source>
        <dbReference type="Proteomes" id="UP000321113"/>
    </source>
</evidence>
<dbReference type="CDD" id="cd18793">
    <property type="entry name" value="SF2_C_SNF"/>
    <property type="match status" value="1"/>
</dbReference>
<reference evidence="5 6" key="1">
    <citation type="submission" date="2019-07" db="EMBL/GenBank/DDBJ databases">
        <title>Whole genome shotgun sequence of Vibrio superstes NBRC 103154.</title>
        <authorList>
            <person name="Hosoyama A."/>
            <person name="Uohara A."/>
            <person name="Ohji S."/>
            <person name="Ichikawa N."/>
        </authorList>
    </citation>
    <scope>NUCLEOTIDE SEQUENCE [LARGE SCALE GENOMIC DNA]</scope>
    <source>
        <strain evidence="5 6">NBRC 103154</strain>
    </source>
</reference>
<dbReference type="GO" id="GO:0005524">
    <property type="term" value="F:ATP binding"/>
    <property type="evidence" value="ECO:0007669"/>
    <property type="project" value="InterPro"/>
</dbReference>
<dbReference type="InterPro" id="IPR001650">
    <property type="entry name" value="Helicase_C-like"/>
</dbReference>
<dbReference type="Gene3D" id="3.40.50.300">
    <property type="entry name" value="P-loop containing nucleotide triphosphate hydrolases"/>
    <property type="match status" value="1"/>
</dbReference>
<name>A0A511QN53_9VIBR</name>
<dbReference type="GO" id="GO:0004386">
    <property type="term" value="F:helicase activity"/>
    <property type="evidence" value="ECO:0007669"/>
    <property type="project" value="UniProtKB-KW"/>
</dbReference>
<organism evidence="5 6">
    <name type="scientific">Vibrio superstes NBRC 103154</name>
    <dbReference type="NCBI Taxonomy" id="1219062"/>
    <lineage>
        <taxon>Bacteria</taxon>
        <taxon>Pseudomonadati</taxon>
        <taxon>Pseudomonadota</taxon>
        <taxon>Gammaproteobacteria</taxon>
        <taxon>Vibrionales</taxon>
        <taxon>Vibrionaceae</taxon>
        <taxon>Vibrio</taxon>
    </lineage>
</organism>
<dbReference type="EMBL" id="BJXK01000003">
    <property type="protein sequence ID" value="GEM78755.1"/>
    <property type="molecule type" value="Genomic_DNA"/>
</dbReference>
<protein>
    <recommendedName>
        <fullName evidence="7">Helicase</fullName>
    </recommendedName>
</protein>
<dbReference type="PROSITE" id="PS51192">
    <property type="entry name" value="HELICASE_ATP_BIND_1"/>
    <property type="match status" value="1"/>
</dbReference>
<evidence type="ECO:0000313" key="5">
    <source>
        <dbReference type="EMBL" id="GEM78755.1"/>
    </source>
</evidence>
<dbReference type="GO" id="GO:0016787">
    <property type="term" value="F:hydrolase activity"/>
    <property type="evidence" value="ECO:0007669"/>
    <property type="project" value="UniProtKB-KW"/>
</dbReference>
<keyword evidence="6" id="KW-1185">Reference proteome</keyword>
<dbReference type="PROSITE" id="PS51194">
    <property type="entry name" value="HELICASE_CTER"/>
    <property type="match status" value="1"/>
</dbReference>
<comment type="caution">
    <text evidence="5">The sequence shown here is derived from an EMBL/GenBank/DDBJ whole genome shotgun (WGS) entry which is preliminary data.</text>
</comment>
<dbReference type="InterPro" id="IPR014001">
    <property type="entry name" value="Helicase_ATP-bd"/>
</dbReference>
<dbReference type="AlphaFoldDB" id="A0A511QN53"/>
<dbReference type="Pfam" id="PF00176">
    <property type="entry name" value="SNF2-rel_dom"/>
    <property type="match status" value="1"/>
</dbReference>
<accession>A0A511QN53</accession>
<dbReference type="Pfam" id="PF00271">
    <property type="entry name" value="Helicase_C"/>
    <property type="match status" value="1"/>
</dbReference>
<dbReference type="Proteomes" id="UP000321113">
    <property type="component" value="Unassembled WGS sequence"/>
</dbReference>
<dbReference type="Gene3D" id="3.40.50.10810">
    <property type="entry name" value="Tandem AAA-ATPase domain"/>
    <property type="match status" value="1"/>
</dbReference>
<sequence>MAYTIKNGLVQKDEVLLEAEQLFSLGRISAYSDNSEVELIISKRPARIYFEFEAEPTPYFSVFFRGQKLDSEQTNSLAKYGYFISDGKRIHFVSSHVCGLLVSAFEDLPLPKLMKLLRTLHLEGFLDEFPSDLIEVLRGNQQKQAHHDKLFVQSLYPYQEEGVNWLSFCAENGVGTILADDMGLGKTAQVIALCCDVLEKNPNSKVLIVVPNPLLDNWVREFNFFAPSIMPYLHYGKNRRGVASAFDKHNVVITPYTTMSSDITMLEDVYFDLALFDEASMLKNPKSTRSLSARRLDVGVTVAMSGTPVENSLMDAWALTDLVFEGFLERQDSFKSRYVHSDLSETLNKNLEELESSLRQITLRRMKKDVLEQLPEKLDIHTAVSLGEAEKTKYEALIDEMQNDSQNGGGGILPLINKLQQFTAHPALVEPAIPHDVHSLIKTSAKFELLMMQLDKIAQADEKVIIFATFQKAIDLIQGAINERHGILSGVIDGRTPNDERQALIDTFSESKGFNVLLLHPRTAGMGLNITAATNVIHYCRQWNPALEEQATARAWRNGQKSVVNVYYMYYADTIEEKIDERIRLKQQLSDRVVSVTDDKETDKQIMLEYLETLGS</sequence>
<keyword evidence="2" id="KW-0547">Nucleotide-binding</keyword>
<dbReference type="InterPro" id="IPR027417">
    <property type="entry name" value="P-loop_NTPase"/>
</dbReference>
<dbReference type="SUPFAM" id="SSF52540">
    <property type="entry name" value="P-loop containing nucleoside triphosphate hydrolases"/>
    <property type="match status" value="2"/>
</dbReference>
<evidence type="ECO:0000259" key="3">
    <source>
        <dbReference type="PROSITE" id="PS51192"/>
    </source>
</evidence>
<dbReference type="OrthoDB" id="9760715at2"/>
<proteinExistence type="predicted"/>
<dbReference type="InterPro" id="IPR038718">
    <property type="entry name" value="SNF2-like_sf"/>
</dbReference>
<dbReference type="SMART" id="SM00487">
    <property type="entry name" value="DEXDc"/>
    <property type="match status" value="1"/>
</dbReference>
<feature type="domain" description="Helicase C-terminal" evidence="4">
    <location>
        <begin position="453"/>
        <end position="605"/>
    </location>
</feature>
<dbReference type="SMART" id="SM00490">
    <property type="entry name" value="HELICc"/>
    <property type="match status" value="1"/>
</dbReference>
<evidence type="ECO:0000256" key="2">
    <source>
        <dbReference type="ARBA" id="ARBA00022806"/>
    </source>
</evidence>
<gene>
    <name evidence="5" type="ORF">VSU01S_10000</name>
</gene>
<evidence type="ECO:0008006" key="7">
    <source>
        <dbReference type="Google" id="ProtNLM"/>
    </source>
</evidence>
<keyword evidence="2" id="KW-0067">ATP-binding</keyword>
<dbReference type="InterPro" id="IPR049730">
    <property type="entry name" value="SNF2/RAD54-like_C"/>
</dbReference>
<keyword evidence="1" id="KW-0378">Hydrolase</keyword>
<feature type="domain" description="Helicase ATP-binding" evidence="3">
    <location>
        <begin position="167"/>
        <end position="326"/>
    </location>
</feature>
<dbReference type="InterPro" id="IPR000330">
    <property type="entry name" value="SNF2_N"/>
</dbReference>
<evidence type="ECO:0000256" key="1">
    <source>
        <dbReference type="ARBA" id="ARBA00022801"/>
    </source>
</evidence>